<reference evidence="1" key="2">
    <citation type="journal article" date="2015" name="Fish Shellfish Immunol.">
        <title>Early steps in the European eel (Anguilla anguilla)-Vibrio vulnificus interaction in the gills: Role of the RtxA13 toxin.</title>
        <authorList>
            <person name="Callol A."/>
            <person name="Pajuelo D."/>
            <person name="Ebbesson L."/>
            <person name="Teles M."/>
            <person name="MacKenzie S."/>
            <person name="Amaro C."/>
        </authorList>
    </citation>
    <scope>NUCLEOTIDE SEQUENCE</scope>
</reference>
<proteinExistence type="predicted"/>
<organism evidence="1">
    <name type="scientific">Anguilla anguilla</name>
    <name type="common">European freshwater eel</name>
    <name type="synonym">Muraena anguilla</name>
    <dbReference type="NCBI Taxonomy" id="7936"/>
    <lineage>
        <taxon>Eukaryota</taxon>
        <taxon>Metazoa</taxon>
        <taxon>Chordata</taxon>
        <taxon>Craniata</taxon>
        <taxon>Vertebrata</taxon>
        <taxon>Euteleostomi</taxon>
        <taxon>Actinopterygii</taxon>
        <taxon>Neopterygii</taxon>
        <taxon>Teleostei</taxon>
        <taxon>Anguilliformes</taxon>
        <taxon>Anguillidae</taxon>
        <taxon>Anguilla</taxon>
    </lineage>
</organism>
<evidence type="ECO:0000313" key="1">
    <source>
        <dbReference type="EMBL" id="JAH16683.1"/>
    </source>
</evidence>
<reference evidence="1" key="1">
    <citation type="submission" date="2014-11" db="EMBL/GenBank/DDBJ databases">
        <authorList>
            <person name="Amaro Gonzalez C."/>
        </authorList>
    </citation>
    <scope>NUCLEOTIDE SEQUENCE</scope>
</reference>
<dbReference type="EMBL" id="GBXM01091894">
    <property type="protein sequence ID" value="JAH16683.1"/>
    <property type="molecule type" value="Transcribed_RNA"/>
</dbReference>
<name>A0A0E9QKQ8_ANGAN</name>
<protein>
    <submittedName>
        <fullName evidence="1">Uncharacterized protein</fullName>
    </submittedName>
</protein>
<dbReference type="AlphaFoldDB" id="A0A0E9QKQ8"/>
<sequence length="30" mass="3507">MRPLCVWDHCQLGLLLLFSPLMQMQTYATP</sequence>
<accession>A0A0E9QKQ8</accession>